<dbReference type="EMBL" id="WRXN01000006">
    <property type="protein sequence ID" value="MVT09756.1"/>
    <property type="molecule type" value="Genomic_DNA"/>
</dbReference>
<dbReference type="Pfam" id="PF05960">
    <property type="entry name" value="DUF885"/>
    <property type="match status" value="1"/>
</dbReference>
<dbReference type="AlphaFoldDB" id="A0A7K1U643"/>
<protein>
    <submittedName>
        <fullName evidence="1">DUF885 family protein</fullName>
    </submittedName>
</protein>
<dbReference type="RefSeq" id="WP_157307195.1">
    <property type="nucleotide sequence ID" value="NZ_WRXN01000006.1"/>
</dbReference>
<organism evidence="1 2">
    <name type="scientific">Chitinophaga tropicalis</name>
    <dbReference type="NCBI Taxonomy" id="2683588"/>
    <lineage>
        <taxon>Bacteria</taxon>
        <taxon>Pseudomonadati</taxon>
        <taxon>Bacteroidota</taxon>
        <taxon>Chitinophagia</taxon>
        <taxon>Chitinophagales</taxon>
        <taxon>Chitinophagaceae</taxon>
        <taxon>Chitinophaga</taxon>
    </lineage>
</organism>
<dbReference type="PANTHER" id="PTHR33361:SF16">
    <property type="entry name" value="DUF885 DOMAIN-CONTAINING PROTEIN"/>
    <property type="match status" value="1"/>
</dbReference>
<keyword evidence="2" id="KW-1185">Reference proteome</keyword>
<dbReference type="Proteomes" id="UP000461730">
    <property type="component" value="Unassembled WGS sequence"/>
</dbReference>
<comment type="caution">
    <text evidence="1">The sequence shown here is derived from an EMBL/GenBank/DDBJ whole genome shotgun (WGS) entry which is preliminary data.</text>
</comment>
<proteinExistence type="predicted"/>
<name>A0A7K1U643_9BACT</name>
<gene>
    <name evidence="1" type="ORF">GO493_15910</name>
</gene>
<accession>A0A7K1U643</accession>
<evidence type="ECO:0000313" key="1">
    <source>
        <dbReference type="EMBL" id="MVT09756.1"/>
    </source>
</evidence>
<evidence type="ECO:0000313" key="2">
    <source>
        <dbReference type="Proteomes" id="UP000461730"/>
    </source>
</evidence>
<sequence length="589" mass="67139">MFKKTHYFLLAVILLAAACTQQGKQAGKNDADSLHSLVQRYYDDKMKLFPLEATVNGEHELDGELQIDISENFRARLDSHLTRYQAALQGIDTSSLDANDLISYSMLSRELAIAKEGLRFPDHLMPIQQFWGLTLTLPQYGSGTGAQPFKNKADYEKFMKRMKSFAEWSDTAIANMKRGIATGYVLPKALVLKVIPQLADLSQKDTGNIFYAPLKTLPQELDSAAKKALSTEYAATIEQYVLSSYSKLHDFFKNEYLAKARTTSGYSSLPNGKEWYSYLIRYWTTTNLTPDEIFATGEKEVARIRMEMETVKANVGFKGDLPAFFEFIRTDKQFRIFSTPVQVLDSFRAIEQKIMPAVRQLYGHLPKTKFEVRQTEAFRAASASAEYMQGSADGTRPGIFYVPILDARTFNYTGMECLFLHEAIPGHHFQISIQQENDSLPKFRRFTWVGSYGEGYALYCESLGKDLGLYTNPYSYFGHLSDEIHRAIRLVVDVGMHYKGWTREQAIKYMMDNEPLSEAEAVAEIERYMAIPGQALSYKIGELKIRELRARYSQQKGSSFSIKDFHDELLKDGCVPLSVLEEKMARRFK</sequence>
<dbReference type="InterPro" id="IPR010281">
    <property type="entry name" value="DUF885"/>
</dbReference>
<reference evidence="1 2" key="1">
    <citation type="submission" date="2019-12" db="EMBL/GenBank/DDBJ databases">
        <title>Chitinophaga sp. strain ysch24 (GDMCC 1.1355), whole genome shotgun sequence.</title>
        <authorList>
            <person name="Zhang X."/>
        </authorList>
    </citation>
    <scope>NUCLEOTIDE SEQUENCE [LARGE SCALE GENOMIC DNA]</scope>
    <source>
        <strain evidence="2">ysch24</strain>
    </source>
</reference>
<dbReference type="PANTHER" id="PTHR33361">
    <property type="entry name" value="GLR0591 PROTEIN"/>
    <property type="match status" value="1"/>
</dbReference>
<dbReference type="PROSITE" id="PS51257">
    <property type="entry name" value="PROKAR_LIPOPROTEIN"/>
    <property type="match status" value="1"/>
</dbReference>